<dbReference type="Gene3D" id="3.10.290.10">
    <property type="entry name" value="RNA-binding S4 domain"/>
    <property type="match status" value="1"/>
</dbReference>
<comment type="function">
    <text evidence="6">Responsible for synthesis of pseudouridine from uracil-2605 in 23S ribosomal RNA.</text>
</comment>
<evidence type="ECO:0000313" key="12">
    <source>
        <dbReference type="Proteomes" id="UP000242432"/>
    </source>
</evidence>
<dbReference type="InterPro" id="IPR006145">
    <property type="entry name" value="PsdUridine_synth_RsuA/RluA"/>
</dbReference>
<feature type="region of interest" description="Disordered" evidence="9">
    <location>
        <begin position="254"/>
        <end position="398"/>
    </location>
</feature>
<dbReference type="AlphaFoldDB" id="A0A1T4UZW8"/>
<evidence type="ECO:0000256" key="9">
    <source>
        <dbReference type="SAM" id="MobiDB-lite"/>
    </source>
</evidence>
<dbReference type="InterPro" id="IPR042092">
    <property type="entry name" value="PsdUridine_s_RsuA/RluB/E/F_cat"/>
</dbReference>
<evidence type="ECO:0000259" key="10">
    <source>
        <dbReference type="SMART" id="SM00363"/>
    </source>
</evidence>
<dbReference type="InterPro" id="IPR018496">
    <property type="entry name" value="PsdUridine_synth_RsuA/RluB_CS"/>
</dbReference>
<dbReference type="FunFam" id="3.30.70.580:FF:000009">
    <property type="entry name" value="Pseudouridine synthase"/>
    <property type="match status" value="1"/>
</dbReference>
<evidence type="ECO:0000256" key="4">
    <source>
        <dbReference type="ARBA" id="ARBA00023235"/>
    </source>
</evidence>
<dbReference type="STRING" id="83771.SAMN02910357_02141"/>
<dbReference type="InterPro" id="IPR000748">
    <property type="entry name" value="PsdUridine_synth_RsuA/RluB/E/F"/>
</dbReference>
<dbReference type="CDD" id="cd00165">
    <property type="entry name" value="S4"/>
    <property type="match status" value="1"/>
</dbReference>
<dbReference type="PANTHER" id="PTHR47683:SF3">
    <property type="entry name" value="RIBOSOMAL LARGE SUBUNIT PSEUDOURIDINE SYNTHASE B"/>
    <property type="match status" value="1"/>
</dbReference>
<dbReference type="NCBIfam" id="TIGR00093">
    <property type="entry name" value="pseudouridine synthase"/>
    <property type="match status" value="1"/>
</dbReference>
<keyword evidence="3 7" id="KW-0694">RNA-binding</keyword>
<dbReference type="Proteomes" id="UP000242432">
    <property type="component" value="Unassembled WGS sequence"/>
</dbReference>
<dbReference type="GO" id="GO:0160139">
    <property type="term" value="F:23S rRNA pseudouridine(2605) synthase activity"/>
    <property type="evidence" value="ECO:0007669"/>
    <property type="project" value="UniProtKB-EC"/>
</dbReference>
<proteinExistence type="inferred from homology"/>
<dbReference type="PROSITE" id="PS01149">
    <property type="entry name" value="PSI_RSU"/>
    <property type="match status" value="1"/>
</dbReference>
<gene>
    <name evidence="11" type="ORF">SAMN02745213_00372</name>
</gene>
<dbReference type="CDD" id="cd02556">
    <property type="entry name" value="PseudoU_synth_RluB"/>
    <property type="match status" value="1"/>
</dbReference>
<evidence type="ECO:0000256" key="7">
    <source>
        <dbReference type="PROSITE-ProRule" id="PRU00182"/>
    </source>
</evidence>
<dbReference type="GO" id="GO:0000455">
    <property type="term" value="P:enzyme-directed rRNA pseudouridine synthesis"/>
    <property type="evidence" value="ECO:0007669"/>
    <property type="project" value="UniProtKB-ARBA"/>
</dbReference>
<dbReference type="RefSeq" id="WP_078927980.1">
    <property type="nucleotide sequence ID" value="NZ_FUXX01000004.1"/>
</dbReference>
<feature type="compositionally biased region" description="Polar residues" evidence="9">
    <location>
        <begin position="344"/>
        <end position="359"/>
    </location>
</feature>
<name>A0A1T4UZW8_9GAMM</name>
<dbReference type="EC" id="5.4.99.-" evidence="8"/>
<dbReference type="InterPro" id="IPR020094">
    <property type="entry name" value="TruA/RsuA/RluB/E/F_N"/>
</dbReference>
<dbReference type="InterPro" id="IPR050343">
    <property type="entry name" value="RsuA_PseudoU_synthase"/>
</dbReference>
<dbReference type="SMART" id="SM00363">
    <property type="entry name" value="S4"/>
    <property type="match status" value="1"/>
</dbReference>
<dbReference type="FunFam" id="3.30.70.1560:FF:000001">
    <property type="entry name" value="Pseudouridine synthase"/>
    <property type="match status" value="1"/>
</dbReference>
<dbReference type="Gene3D" id="3.30.70.580">
    <property type="entry name" value="Pseudouridine synthase I, catalytic domain, N-terminal subdomain"/>
    <property type="match status" value="1"/>
</dbReference>
<organism evidence="11 12">
    <name type="scientific">Succinivibrio dextrinosolvens DSM 3072</name>
    <dbReference type="NCBI Taxonomy" id="1123324"/>
    <lineage>
        <taxon>Bacteria</taxon>
        <taxon>Pseudomonadati</taxon>
        <taxon>Pseudomonadota</taxon>
        <taxon>Gammaproteobacteria</taxon>
        <taxon>Aeromonadales</taxon>
        <taxon>Succinivibrionaceae</taxon>
        <taxon>Succinivibrio</taxon>
    </lineage>
</organism>
<reference evidence="12" key="1">
    <citation type="submission" date="2017-02" db="EMBL/GenBank/DDBJ databases">
        <authorList>
            <person name="Varghese N."/>
            <person name="Submissions S."/>
        </authorList>
    </citation>
    <scope>NUCLEOTIDE SEQUENCE [LARGE SCALE GENOMIC DNA]</scope>
    <source>
        <strain evidence="12">DSM 3072</strain>
    </source>
</reference>
<evidence type="ECO:0000256" key="8">
    <source>
        <dbReference type="RuleBase" id="RU003887"/>
    </source>
</evidence>
<dbReference type="Pfam" id="PF01479">
    <property type="entry name" value="S4"/>
    <property type="match status" value="1"/>
</dbReference>
<dbReference type="FunFam" id="3.10.290.10:FF:000003">
    <property type="entry name" value="Pseudouridine synthase"/>
    <property type="match status" value="1"/>
</dbReference>
<dbReference type="InterPro" id="IPR036986">
    <property type="entry name" value="S4_RNA-bd_sf"/>
</dbReference>
<dbReference type="NCBIfam" id="NF007976">
    <property type="entry name" value="PRK10700.1"/>
    <property type="match status" value="1"/>
</dbReference>
<evidence type="ECO:0000256" key="6">
    <source>
        <dbReference type="ARBA" id="ARBA00037383"/>
    </source>
</evidence>
<dbReference type="SUPFAM" id="SSF55120">
    <property type="entry name" value="Pseudouridine synthase"/>
    <property type="match status" value="1"/>
</dbReference>
<evidence type="ECO:0000256" key="2">
    <source>
        <dbReference type="ARBA" id="ARBA00022552"/>
    </source>
</evidence>
<dbReference type="PANTHER" id="PTHR47683">
    <property type="entry name" value="PSEUDOURIDINE SYNTHASE FAMILY PROTEIN-RELATED"/>
    <property type="match status" value="1"/>
</dbReference>
<dbReference type="SUPFAM" id="SSF55174">
    <property type="entry name" value="Alpha-L RNA-binding motif"/>
    <property type="match status" value="1"/>
</dbReference>
<evidence type="ECO:0000256" key="5">
    <source>
        <dbReference type="ARBA" id="ARBA00036944"/>
    </source>
</evidence>
<dbReference type="InterPro" id="IPR002942">
    <property type="entry name" value="S4_RNA-bd"/>
</dbReference>
<keyword evidence="12" id="KW-1185">Reference proteome</keyword>
<dbReference type="EMBL" id="FUXX01000004">
    <property type="protein sequence ID" value="SKA58270.1"/>
    <property type="molecule type" value="Genomic_DNA"/>
</dbReference>
<dbReference type="InterPro" id="IPR020103">
    <property type="entry name" value="PsdUridine_synth_cat_dom_sf"/>
</dbReference>
<evidence type="ECO:0000256" key="1">
    <source>
        <dbReference type="ARBA" id="ARBA00008348"/>
    </source>
</evidence>
<feature type="compositionally biased region" description="Basic and acidic residues" evidence="9">
    <location>
        <begin position="294"/>
        <end position="311"/>
    </location>
</feature>
<protein>
    <recommendedName>
        <fullName evidence="8">Pseudouridine synthase</fullName>
        <ecNumber evidence="8">5.4.99.-</ecNumber>
    </recommendedName>
</protein>
<dbReference type="Pfam" id="PF00849">
    <property type="entry name" value="PseudoU_synth_2"/>
    <property type="match status" value="1"/>
</dbReference>
<comment type="catalytic activity">
    <reaction evidence="5">
        <text>uridine(2605) in 23S rRNA = pseudouridine(2605) in 23S rRNA</text>
        <dbReference type="Rhea" id="RHEA:42520"/>
        <dbReference type="Rhea" id="RHEA-COMP:10095"/>
        <dbReference type="Rhea" id="RHEA-COMP:10096"/>
        <dbReference type="ChEBI" id="CHEBI:65314"/>
        <dbReference type="ChEBI" id="CHEBI:65315"/>
        <dbReference type="EC" id="5.4.99.22"/>
    </reaction>
</comment>
<keyword evidence="2" id="KW-0698">rRNA processing</keyword>
<comment type="similarity">
    <text evidence="1 8">Belongs to the pseudouridine synthase RsuA family.</text>
</comment>
<evidence type="ECO:0000313" key="11">
    <source>
        <dbReference type="EMBL" id="SKA58270.1"/>
    </source>
</evidence>
<dbReference type="PROSITE" id="PS50889">
    <property type="entry name" value="S4"/>
    <property type="match status" value="1"/>
</dbReference>
<keyword evidence="4 8" id="KW-0413">Isomerase</keyword>
<evidence type="ECO:0000256" key="3">
    <source>
        <dbReference type="ARBA" id="ARBA00022884"/>
    </source>
</evidence>
<accession>A0A1T4UZW8</accession>
<dbReference type="GO" id="GO:0003723">
    <property type="term" value="F:RNA binding"/>
    <property type="evidence" value="ECO:0007669"/>
    <property type="project" value="UniProtKB-KW"/>
</dbReference>
<dbReference type="GO" id="GO:0005829">
    <property type="term" value="C:cytosol"/>
    <property type="evidence" value="ECO:0007669"/>
    <property type="project" value="UniProtKB-ARBA"/>
</dbReference>
<dbReference type="Gene3D" id="3.30.70.1560">
    <property type="entry name" value="Alpha-L RNA-binding motif"/>
    <property type="match status" value="1"/>
</dbReference>
<sequence length="398" mass="44342">MTEKLQKILSRAGIASRRALEQMIDEGRVSVDGKIASIGDRFEANDITVKIDNKVVLSPSSNKVECRVLMYHKPEGELTTLSDPENRPTVFDHIPQPPSGRWIYIGRLDINTSGLLLFTTDGELANALMHPKYEVERVYAARIYGEVSEKQISDLLQGVTLEDGVARFSKIMYQGGEGRNSWYHVTLKEGRKREVRRLWEAVGLKVSRLIRIKYAGVSLDPNIKTGQFRELTLSEINKLRKTVHLDPIEEVASSMDLDAAQSTRGKKPSAQGARKTGESRKPRAAGGRSSGKPSSEKSSPRKYEKKTEGRKSSYPSKNGEKSRAPSKSGKAPYSKDSSRRGKRNFSSNENRNISESKIVSRSSYSARRDDSNGSGRKLSKFSAVRSRGTVKSSFGRKK</sequence>
<feature type="domain" description="RNA-binding S4" evidence="10">
    <location>
        <begin position="3"/>
        <end position="65"/>
    </location>
</feature>